<evidence type="ECO:0000313" key="4">
    <source>
        <dbReference type="Proteomes" id="UP001177003"/>
    </source>
</evidence>
<keyword evidence="2" id="KW-0732">Signal</keyword>
<feature type="chain" id="PRO_5041375543" evidence="2">
    <location>
        <begin position="25"/>
        <end position="94"/>
    </location>
</feature>
<proteinExistence type="predicted"/>
<evidence type="ECO:0000256" key="1">
    <source>
        <dbReference type="SAM" id="MobiDB-lite"/>
    </source>
</evidence>
<dbReference type="AlphaFoldDB" id="A0AA35Z970"/>
<dbReference type="Proteomes" id="UP001177003">
    <property type="component" value="Chromosome 5"/>
</dbReference>
<evidence type="ECO:0000256" key="2">
    <source>
        <dbReference type="SAM" id="SignalP"/>
    </source>
</evidence>
<gene>
    <name evidence="3" type="ORF">LSALG_LOCUS27415</name>
</gene>
<dbReference type="EMBL" id="OX465081">
    <property type="protein sequence ID" value="CAI9288091.1"/>
    <property type="molecule type" value="Genomic_DNA"/>
</dbReference>
<reference evidence="3" key="1">
    <citation type="submission" date="2023-04" db="EMBL/GenBank/DDBJ databases">
        <authorList>
            <person name="Vijverberg K."/>
            <person name="Xiong W."/>
            <person name="Schranz E."/>
        </authorList>
    </citation>
    <scope>NUCLEOTIDE SEQUENCE</scope>
</reference>
<accession>A0AA35Z970</accession>
<keyword evidence="4" id="KW-1185">Reference proteome</keyword>
<evidence type="ECO:0000313" key="3">
    <source>
        <dbReference type="EMBL" id="CAI9288091.1"/>
    </source>
</evidence>
<name>A0AA35Z970_LACSI</name>
<organism evidence="3 4">
    <name type="scientific">Lactuca saligna</name>
    <name type="common">Willowleaf lettuce</name>
    <dbReference type="NCBI Taxonomy" id="75948"/>
    <lineage>
        <taxon>Eukaryota</taxon>
        <taxon>Viridiplantae</taxon>
        <taxon>Streptophyta</taxon>
        <taxon>Embryophyta</taxon>
        <taxon>Tracheophyta</taxon>
        <taxon>Spermatophyta</taxon>
        <taxon>Magnoliopsida</taxon>
        <taxon>eudicotyledons</taxon>
        <taxon>Gunneridae</taxon>
        <taxon>Pentapetalae</taxon>
        <taxon>asterids</taxon>
        <taxon>campanulids</taxon>
        <taxon>Asterales</taxon>
        <taxon>Asteraceae</taxon>
        <taxon>Cichorioideae</taxon>
        <taxon>Cichorieae</taxon>
        <taxon>Lactucinae</taxon>
        <taxon>Lactuca</taxon>
    </lineage>
</organism>
<sequence length="94" mass="10216">MEVICGMQLITPHLYLLFVELSLGDLQLKGKGMQHKPQTSQGVAEALNEDDEANQSNAVSDGGEAVDEVHVQQDYDEVELTPLEFDASTNGEPS</sequence>
<feature type="signal peptide" evidence="2">
    <location>
        <begin position="1"/>
        <end position="24"/>
    </location>
</feature>
<feature type="region of interest" description="Disordered" evidence="1">
    <location>
        <begin position="31"/>
        <end position="65"/>
    </location>
</feature>
<protein>
    <submittedName>
        <fullName evidence="3">Uncharacterized protein</fullName>
    </submittedName>
</protein>